<gene>
    <name evidence="1" type="ORF">CRG98_014384</name>
</gene>
<evidence type="ECO:0000313" key="2">
    <source>
        <dbReference type="Proteomes" id="UP000233551"/>
    </source>
</evidence>
<reference evidence="1 2" key="1">
    <citation type="submission" date="2017-11" db="EMBL/GenBank/DDBJ databases">
        <title>De-novo sequencing of pomegranate (Punica granatum L.) genome.</title>
        <authorList>
            <person name="Akparov Z."/>
            <person name="Amiraslanov A."/>
            <person name="Hajiyeva S."/>
            <person name="Abbasov M."/>
            <person name="Kaur K."/>
            <person name="Hamwieh A."/>
            <person name="Solovyev V."/>
            <person name="Salamov A."/>
            <person name="Braich B."/>
            <person name="Kosarev P."/>
            <person name="Mahmoud A."/>
            <person name="Hajiyev E."/>
            <person name="Babayeva S."/>
            <person name="Izzatullayeva V."/>
            <person name="Mammadov A."/>
            <person name="Mammadov A."/>
            <person name="Sharifova S."/>
            <person name="Ojaghi J."/>
            <person name="Eynullazada K."/>
            <person name="Bayramov B."/>
            <person name="Abdulazimova A."/>
            <person name="Shahmuradov I."/>
        </authorList>
    </citation>
    <scope>NUCLEOTIDE SEQUENCE [LARGE SCALE GENOMIC DNA]</scope>
    <source>
        <strain evidence="2">cv. AG2017</strain>
        <tissue evidence="1">Leaf</tissue>
    </source>
</reference>
<organism evidence="1 2">
    <name type="scientific">Punica granatum</name>
    <name type="common">Pomegranate</name>
    <dbReference type="NCBI Taxonomy" id="22663"/>
    <lineage>
        <taxon>Eukaryota</taxon>
        <taxon>Viridiplantae</taxon>
        <taxon>Streptophyta</taxon>
        <taxon>Embryophyta</taxon>
        <taxon>Tracheophyta</taxon>
        <taxon>Spermatophyta</taxon>
        <taxon>Magnoliopsida</taxon>
        <taxon>eudicotyledons</taxon>
        <taxon>Gunneridae</taxon>
        <taxon>Pentapetalae</taxon>
        <taxon>rosids</taxon>
        <taxon>malvids</taxon>
        <taxon>Myrtales</taxon>
        <taxon>Lythraceae</taxon>
        <taxon>Punica</taxon>
    </lineage>
</organism>
<accession>A0A2I0K9L4</accession>
<dbReference type="Proteomes" id="UP000233551">
    <property type="component" value="Unassembled WGS sequence"/>
</dbReference>
<proteinExistence type="predicted"/>
<comment type="caution">
    <text evidence="1">The sequence shown here is derived from an EMBL/GenBank/DDBJ whole genome shotgun (WGS) entry which is preliminary data.</text>
</comment>
<protein>
    <submittedName>
        <fullName evidence="1">Uncharacterized protein</fullName>
    </submittedName>
</protein>
<dbReference type="AlphaFoldDB" id="A0A2I0K9L4"/>
<evidence type="ECO:0000313" key="1">
    <source>
        <dbReference type="EMBL" id="PKI65235.1"/>
    </source>
</evidence>
<name>A0A2I0K9L4_PUNGR</name>
<sequence length="91" mass="10129">MMVVWFQSYRVDPYNPAKIMKNRARPGNRPDGILGSDVTTVALDGILRQAGFSGISRLLDTLGLCGEMFDGFCRLKPTRKALKHGLAFLTR</sequence>
<keyword evidence="2" id="KW-1185">Reference proteome</keyword>
<dbReference type="EMBL" id="PGOL01000763">
    <property type="protein sequence ID" value="PKI65235.1"/>
    <property type="molecule type" value="Genomic_DNA"/>
</dbReference>